<dbReference type="Proteomes" id="UP000176501">
    <property type="component" value="Unassembled WGS sequence"/>
</dbReference>
<dbReference type="AlphaFoldDB" id="A0A1F7W7N5"/>
<comment type="caution">
    <text evidence="1">The sequence shown here is derived from an EMBL/GenBank/DDBJ whole genome shotgun (WGS) entry which is preliminary data.</text>
</comment>
<sequence length="115" mass="13028">MRRVSIGRVPARWSLIRVTDDESLEDAFRRIIRAGVEIPSARRGTTRFVGPHEAERNHGVVTRYVPMTVTCDLFRGREGNVVSRFECRLRPFVAEEHLVESGPTKHAGLSVRNSS</sequence>
<reference evidence="1 2" key="1">
    <citation type="journal article" date="2016" name="Nat. Commun.">
        <title>Thousands of microbial genomes shed light on interconnected biogeochemical processes in an aquifer system.</title>
        <authorList>
            <person name="Anantharaman K."/>
            <person name="Brown C.T."/>
            <person name="Hug L.A."/>
            <person name="Sharon I."/>
            <person name="Castelle C.J."/>
            <person name="Probst A.J."/>
            <person name="Thomas B.C."/>
            <person name="Singh A."/>
            <person name="Wilkins M.J."/>
            <person name="Karaoz U."/>
            <person name="Brodie E.L."/>
            <person name="Williams K.H."/>
            <person name="Hubbard S.S."/>
            <person name="Banfield J.F."/>
        </authorList>
    </citation>
    <scope>NUCLEOTIDE SEQUENCE [LARGE SCALE GENOMIC DNA]</scope>
</reference>
<evidence type="ECO:0000313" key="2">
    <source>
        <dbReference type="Proteomes" id="UP000176501"/>
    </source>
</evidence>
<proteinExistence type="predicted"/>
<accession>A0A1F7W7N5</accession>
<name>A0A1F7W7N5_9BACT</name>
<gene>
    <name evidence="1" type="ORF">A2304_04950</name>
</gene>
<evidence type="ECO:0000313" key="1">
    <source>
        <dbReference type="EMBL" id="OGL98812.1"/>
    </source>
</evidence>
<protein>
    <submittedName>
        <fullName evidence="1">Uncharacterized protein</fullName>
    </submittedName>
</protein>
<dbReference type="EMBL" id="MGFE01000015">
    <property type="protein sequence ID" value="OGL98812.1"/>
    <property type="molecule type" value="Genomic_DNA"/>
</dbReference>
<organism evidence="1 2">
    <name type="scientific">Candidatus Uhrbacteria bacterium RIFOXYB2_FULL_57_15</name>
    <dbReference type="NCBI Taxonomy" id="1802422"/>
    <lineage>
        <taxon>Bacteria</taxon>
        <taxon>Candidatus Uhriibacteriota</taxon>
    </lineage>
</organism>